<accession>A0ACC2HXJ1</accession>
<proteinExistence type="predicted"/>
<evidence type="ECO:0000313" key="2">
    <source>
        <dbReference type="Proteomes" id="UP001153334"/>
    </source>
</evidence>
<gene>
    <name evidence="1" type="ORF">ONZ43_g6717</name>
</gene>
<organism evidence="1 2">
    <name type="scientific">Nemania bipapillata</name>
    <dbReference type="NCBI Taxonomy" id="110536"/>
    <lineage>
        <taxon>Eukaryota</taxon>
        <taxon>Fungi</taxon>
        <taxon>Dikarya</taxon>
        <taxon>Ascomycota</taxon>
        <taxon>Pezizomycotina</taxon>
        <taxon>Sordariomycetes</taxon>
        <taxon>Xylariomycetidae</taxon>
        <taxon>Xylariales</taxon>
        <taxon>Xylariaceae</taxon>
        <taxon>Nemania</taxon>
    </lineage>
</organism>
<comment type="caution">
    <text evidence="1">The sequence shown here is derived from an EMBL/GenBank/DDBJ whole genome shotgun (WGS) entry which is preliminary data.</text>
</comment>
<evidence type="ECO:0000313" key="1">
    <source>
        <dbReference type="EMBL" id="KAJ8107489.1"/>
    </source>
</evidence>
<sequence length="221" mass="25801">MESGYVAKYIEVESGTYPCVQFAKATKFHYEGHHIAYSVQFDDYYLKLRHQPPYLIHESWEDATDSVVVGTENEQTSQLFRFENLTRVDDKECHNTGYTKTSSVGSIRVEYSRIALKKGAKIEDPEPEYEDDFLDGEELPFAVFDFYYRSQGIRSRHEIEEEEEQNMTPDELRAKLRRIREQSERDKNEDRKPDFGLKDELVKCEVMGEGDIEVIDLTGSP</sequence>
<reference evidence="1" key="1">
    <citation type="submission" date="2022-11" db="EMBL/GenBank/DDBJ databases">
        <title>Genome Sequence of Nemania bipapillata.</title>
        <authorList>
            <person name="Buettner E."/>
        </authorList>
    </citation>
    <scope>NUCLEOTIDE SEQUENCE</scope>
    <source>
        <strain evidence="1">CP14</strain>
    </source>
</reference>
<keyword evidence="2" id="KW-1185">Reference proteome</keyword>
<dbReference type="Proteomes" id="UP001153334">
    <property type="component" value="Unassembled WGS sequence"/>
</dbReference>
<protein>
    <submittedName>
        <fullName evidence="1">Uncharacterized protein</fullName>
    </submittedName>
</protein>
<name>A0ACC2HXJ1_9PEZI</name>
<dbReference type="EMBL" id="JAPESX010002514">
    <property type="protein sequence ID" value="KAJ8107489.1"/>
    <property type="molecule type" value="Genomic_DNA"/>
</dbReference>